<evidence type="ECO:0000313" key="3">
    <source>
        <dbReference type="Proteomes" id="UP000187166"/>
    </source>
</evidence>
<reference evidence="2 3" key="1">
    <citation type="journal article" date="2016" name="Appl. Environ. Microbiol.">
        <title>Function and Phylogeny of Bacterial Butyryl Coenzyme A:Acetate Transferases and Their Diversity in the Proximal Colon of Swine.</title>
        <authorList>
            <person name="Trachsel J."/>
            <person name="Bayles D.O."/>
            <person name="Looft T."/>
            <person name="Levine U.Y."/>
            <person name="Allen H.K."/>
        </authorList>
    </citation>
    <scope>NUCLEOTIDE SEQUENCE [LARGE SCALE GENOMIC DNA]</scope>
    <source>
        <strain evidence="2 3">35-6-1</strain>
    </source>
</reference>
<evidence type="ECO:0000256" key="1">
    <source>
        <dbReference type="SAM" id="Phobius"/>
    </source>
</evidence>
<feature type="transmembrane region" description="Helical" evidence="1">
    <location>
        <begin position="56"/>
        <end position="80"/>
    </location>
</feature>
<feature type="transmembrane region" description="Helical" evidence="1">
    <location>
        <begin position="13"/>
        <end position="36"/>
    </location>
</feature>
<name>A0A1U7M2D1_9FIRM</name>
<dbReference type="EMBL" id="MJIH01000001">
    <property type="protein sequence ID" value="OLR65793.1"/>
    <property type="molecule type" value="Genomic_DNA"/>
</dbReference>
<keyword evidence="1" id="KW-0472">Membrane</keyword>
<evidence type="ECO:0000313" key="2">
    <source>
        <dbReference type="EMBL" id="OLR65793.1"/>
    </source>
</evidence>
<keyword evidence="1" id="KW-1133">Transmembrane helix</keyword>
<sequence>MSNVMSIVNTGRIIFPEIIIMMLIQAVVSSMASLIFPAGMVGDRLTKKYFPKLGKIVHLLVSSILPAVFFTVIMSITGLLKMKGYSTDFWTIYFASLPSSMFYGYIVSIILNVVIDKLLSVKSR</sequence>
<keyword evidence="1" id="KW-0812">Transmembrane</keyword>
<gene>
    <name evidence="2" type="ORF">BIV18_08530</name>
</gene>
<keyword evidence="3" id="KW-1185">Reference proteome</keyword>
<dbReference type="Proteomes" id="UP000187166">
    <property type="component" value="Unassembled WGS sequence"/>
</dbReference>
<protein>
    <submittedName>
        <fullName evidence="2">Uncharacterized protein</fullName>
    </submittedName>
</protein>
<proteinExistence type="predicted"/>
<organism evidence="2 3">
    <name type="scientific">Peptoniphilus porci</name>
    <dbReference type="NCBI Taxonomy" id="2652280"/>
    <lineage>
        <taxon>Bacteria</taxon>
        <taxon>Bacillati</taxon>
        <taxon>Bacillota</taxon>
        <taxon>Tissierellia</taxon>
        <taxon>Tissierellales</taxon>
        <taxon>Peptoniphilaceae</taxon>
        <taxon>Peptoniphilus</taxon>
    </lineage>
</organism>
<dbReference type="AlphaFoldDB" id="A0A1U7M2D1"/>
<feature type="transmembrane region" description="Helical" evidence="1">
    <location>
        <begin position="92"/>
        <end position="115"/>
    </location>
</feature>
<accession>A0A1U7M2D1</accession>
<comment type="caution">
    <text evidence="2">The sequence shown here is derived from an EMBL/GenBank/DDBJ whole genome shotgun (WGS) entry which is preliminary data.</text>
</comment>